<dbReference type="PANTHER" id="PTHR11851">
    <property type="entry name" value="METALLOPROTEASE"/>
    <property type="match status" value="1"/>
</dbReference>
<evidence type="ECO:0000256" key="1">
    <source>
        <dbReference type="ARBA" id="ARBA00007261"/>
    </source>
</evidence>
<dbReference type="Pfam" id="PF00675">
    <property type="entry name" value="Peptidase_M16"/>
    <property type="match status" value="1"/>
</dbReference>
<evidence type="ECO:0000259" key="4">
    <source>
        <dbReference type="Pfam" id="PF05193"/>
    </source>
</evidence>
<organism evidence="5 6">
    <name type="scientific">Candidatus Azambacteria bacterium GW2011_GWA1_44_9</name>
    <dbReference type="NCBI Taxonomy" id="1618610"/>
    <lineage>
        <taxon>Bacteria</taxon>
        <taxon>Candidatus Azamiibacteriota</taxon>
    </lineage>
</organism>
<feature type="domain" description="Peptidase M16 N-terminal" evidence="3">
    <location>
        <begin position="21"/>
        <end position="161"/>
    </location>
</feature>
<comment type="similarity">
    <text evidence="1 2">Belongs to the peptidase M16 family.</text>
</comment>
<dbReference type="SUPFAM" id="SSF63411">
    <property type="entry name" value="LuxS/MPP-like metallohydrolase"/>
    <property type="match status" value="2"/>
</dbReference>
<dbReference type="PROSITE" id="PS00143">
    <property type="entry name" value="INSULINASE"/>
    <property type="match status" value="1"/>
</dbReference>
<name>A0A0G1KDY5_9BACT</name>
<dbReference type="GO" id="GO:0046872">
    <property type="term" value="F:metal ion binding"/>
    <property type="evidence" value="ECO:0007669"/>
    <property type="project" value="InterPro"/>
</dbReference>
<dbReference type="InterPro" id="IPR011249">
    <property type="entry name" value="Metalloenz_LuxS/M16"/>
</dbReference>
<proteinExistence type="inferred from homology"/>
<comment type="caution">
    <text evidence="5">The sequence shown here is derived from an EMBL/GenBank/DDBJ whole genome shotgun (WGS) entry which is preliminary data.</text>
</comment>
<evidence type="ECO:0000259" key="3">
    <source>
        <dbReference type="Pfam" id="PF00675"/>
    </source>
</evidence>
<dbReference type="InterPro" id="IPR050361">
    <property type="entry name" value="MPP/UQCRC_Complex"/>
</dbReference>
<dbReference type="AlphaFoldDB" id="A0A0G1KDY5"/>
<reference evidence="5 6" key="1">
    <citation type="journal article" date="2015" name="Nature">
        <title>rRNA introns, odd ribosomes, and small enigmatic genomes across a large radiation of phyla.</title>
        <authorList>
            <person name="Brown C.T."/>
            <person name="Hug L.A."/>
            <person name="Thomas B.C."/>
            <person name="Sharon I."/>
            <person name="Castelle C.J."/>
            <person name="Singh A."/>
            <person name="Wilkins M.J."/>
            <person name="Williams K.H."/>
            <person name="Banfield J.F."/>
        </authorList>
    </citation>
    <scope>NUCLEOTIDE SEQUENCE [LARGE SCALE GENOMIC DNA]</scope>
</reference>
<evidence type="ECO:0000313" key="5">
    <source>
        <dbReference type="EMBL" id="KKT81793.1"/>
    </source>
</evidence>
<dbReference type="Proteomes" id="UP000034595">
    <property type="component" value="Unassembled WGS sequence"/>
</dbReference>
<evidence type="ECO:0000256" key="2">
    <source>
        <dbReference type="RuleBase" id="RU004447"/>
    </source>
</evidence>
<dbReference type="InterPro" id="IPR011765">
    <property type="entry name" value="Pept_M16_N"/>
</dbReference>
<feature type="domain" description="Peptidase M16 C-terminal" evidence="4">
    <location>
        <begin position="168"/>
        <end position="342"/>
    </location>
</feature>
<dbReference type="PANTHER" id="PTHR11851:SF49">
    <property type="entry name" value="MITOCHONDRIAL-PROCESSING PEPTIDASE SUBUNIT ALPHA"/>
    <property type="match status" value="1"/>
</dbReference>
<dbReference type="Gene3D" id="3.30.830.10">
    <property type="entry name" value="Metalloenzyme, LuxS/M16 peptidase-like"/>
    <property type="match status" value="2"/>
</dbReference>
<dbReference type="InterPro" id="IPR001431">
    <property type="entry name" value="Pept_M16_Zn_BS"/>
</dbReference>
<dbReference type="EMBL" id="LCJQ01000005">
    <property type="protein sequence ID" value="KKT81793.1"/>
    <property type="molecule type" value="Genomic_DNA"/>
</dbReference>
<evidence type="ECO:0000313" key="6">
    <source>
        <dbReference type="Proteomes" id="UP000034595"/>
    </source>
</evidence>
<dbReference type="GO" id="GO:0006508">
    <property type="term" value="P:proteolysis"/>
    <property type="evidence" value="ECO:0007669"/>
    <property type="project" value="InterPro"/>
</dbReference>
<sequence>MKFQKKVLPNGLKMIVAPMADNPTVTVLVLVSAGSDYEVKEKNGISHFLEHMCFKGTTTRPNTSDLSIELDALGCQYNAFTGNEYTGYYAKGKSTDFEHLLDIVSDLYLNPLLKKEEIEKEKGVIVDEINMYEDLPMRKVHDVWAELLYGNTPAGRSIAGTREIVRGLSREDILKYRTAHYVARATTVIVAGNVTPKNAFKSITKQFKGIHAGKKSSKEKTKEVQSSPNVATLYKETDQTHLVLGVRSFSVKDKRNFVMAVLSGVLGSGMSSRLFRKLRDEMGVGYYVRAENSLFTDHGHLSVSAGVANDRTEEVVRAILAEFALLKSTLVDESELNKVKEHLVGLMYLGLESSDSIAEFCGIQELLLGEIKTPKEKERLIRAVTAVDVRTMARKIFTDKNLNLALIGPFKDTTQFKKMLTLA</sequence>
<dbReference type="InterPro" id="IPR007863">
    <property type="entry name" value="Peptidase_M16_C"/>
</dbReference>
<accession>A0A0G1KDY5</accession>
<dbReference type="Pfam" id="PF05193">
    <property type="entry name" value="Peptidase_M16_C"/>
    <property type="match status" value="1"/>
</dbReference>
<gene>
    <name evidence="5" type="ORF">UW78_C0005G0012</name>
</gene>
<protein>
    <submittedName>
        <fullName evidence="5">Peptidase M16 domain protein</fullName>
    </submittedName>
</protein>
<dbReference type="GO" id="GO:0004222">
    <property type="term" value="F:metalloendopeptidase activity"/>
    <property type="evidence" value="ECO:0007669"/>
    <property type="project" value="InterPro"/>
</dbReference>